<dbReference type="Pfam" id="PF00646">
    <property type="entry name" value="F-box"/>
    <property type="match status" value="1"/>
</dbReference>
<proteinExistence type="predicted"/>
<protein>
    <recommendedName>
        <fullName evidence="1">F-box domain-containing protein</fullName>
    </recommendedName>
</protein>
<dbReference type="InterPro" id="IPR025886">
    <property type="entry name" value="PP2-like"/>
</dbReference>
<dbReference type="InterPro" id="IPR036047">
    <property type="entry name" value="F-box-like_dom_sf"/>
</dbReference>
<reference evidence="2" key="2">
    <citation type="submission" date="2022-03" db="EMBL/GenBank/DDBJ databases">
        <title>Draft title - Genomic analysis of global carrot germplasm unveils the trajectory of domestication and the origin of high carotenoid orange carrot.</title>
        <authorList>
            <person name="Iorizzo M."/>
            <person name="Ellison S."/>
            <person name="Senalik D."/>
            <person name="Macko-Podgorni A."/>
            <person name="Grzebelus D."/>
            <person name="Bostan H."/>
            <person name="Rolling W."/>
            <person name="Curaba J."/>
            <person name="Simon P."/>
        </authorList>
    </citation>
    <scope>NUCLEOTIDE SEQUENCE</scope>
    <source>
        <tissue evidence="2">Leaf</tissue>
    </source>
</reference>
<evidence type="ECO:0000313" key="2">
    <source>
        <dbReference type="EMBL" id="WOG90692.1"/>
    </source>
</evidence>
<dbReference type="PANTHER" id="PTHR32278:SF143">
    <property type="entry name" value="F-BOX PROTEIN PP2-B1"/>
    <property type="match status" value="1"/>
</dbReference>
<dbReference type="Proteomes" id="UP000077755">
    <property type="component" value="Chromosome 3"/>
</dbReference>
<dbReference type="PANTHER" id="PTHR32278">
    <property type="entry name" value="F-BOX DOMAIN-CONTAINING PROTEIN"/>
    <property type="match status" value="1"/>
</dbReference>
<organism evidence="2 3">
    <name type="scientific">Daucus carota subsp. sativus</name>
    <name type="common">Carrot</name>
    <dbReference type="NCBI Taxonomy" id="79200"/>
    <lineage>
        <taxon>Eukaryota</taxon>
        <taxon>Viridiplantae</taxon>
        <taxon>Streptophyta</taxon>
        <taxon>Embryophyta</taxon>
        <taxon>Tracheophyta</taxon>
        <taxon>Spermatophyta</taxon>
        <taxon>Magnoliopsida</taxon>
        <taxon>eudicotyledons</taxon>
        <taxon>Gunneridae</taxon>
        <taxon>Pentapetalae</taxon>
        <taxon>asterids</taxon>
        <taxon>campanulids</taxon>
        <taxon>Apiales</taxon>
        <taxon>Apiaceae</taxon>
        <taxon>Apioideae</taxon>
        <taxon>Scandiceae</taxon>
        <taxon>Daucinae</taxon>
        <taxon>Daucus</taxon>
        <taxon>Daucus sect. Daucus</taxon>
    </lineage>
</organism>
<dbReference type="Pfam" id="PF14299">
    <property type="entry name" value="PP2"/>
    <property type="match status" value="1"/>
</dbReference>
<accession>A0AAF1ARX2</accession>
<keyword evidence="3" id="KW-1185">Reference proteome</keyword>
<dbReference type="PROSITE" id="PS50181">
    <property type="entry name" value="FBOX"/>
    <property type="match status" value="1"/>
</dbReference>
<dbReference type="AlphaFoldDB" id="A0AAF1ARX2"/>
<dbReference type="SUPFAM" id="SSF81383">
    <property type="entry name" value="F-box domain"/>
    <property type="match status" value="1"/>
</dbReference>
<dbReference type="InterPro" id="IPR001810">
    <property type="entry name" value="F-box_dom"/>
</dbReference>
<evidence type="ECO:0000313" key="3">
    <source>
        <dbReference type="Proteomes" id="UP000077755"/>
    </source>
</evidence>
<name>A0AAF1ARX2_DAUCS</name>
<evidence type="ECO:0000259" key="1">
    <source>
        <dbReference type="PROSITE" id="PS50181"/>
    </source>
</evidence>
<dbReference type="EMBL" id="CP093345">
    <property type="protein sequence ID" value="WOG90692.1"/>
    <property type="molecule type" value="Genomic_DNA"/>
</dbReference>
<reference evidence="2" key="1">
    <citation type="journal article" date="2016" name="Nat. Genet.">
        <title>A high-quality carrot genome assembly provides new insights into carotenoid accumulation and asterid genome evolution.</title>
        <authorList>
            <person name="Iorizzo M."/>
            <person name="Ellison S."/>
            <person name="Senalik D."/>
            <person name="Zeng P."/>
            <person name="Satapoomin P."/>
            <person name="Huang J."/>
            <person name="Bowman M."/>
            <person name="Iovene M."/>
            <person name="Sanseverino W."/>
            <person name="Cavagnaro P."/>
            <person name="Yildiz M."/>
            <person name="Macko-Podgorni A."/>
            <person name="Moranska E."/>
            <person name="Grzebelus E."/>
            <person name="Grzebelus D."/>
            <person name="Ashrafi H."/>
            <person name="Zheng Z."/>
            <person name="Cheng S."/>
            <person name="Spooner D."/>
            <person name="Van Deynze A."/>
            <person name="Simon P."/>
        </authorList>
    </citation>
    <scope>NUCLEOTIDE SEQUENCE</scope>
    <source>
        <tissue evidence="2">Leaf</tissue>
    </source>
</reference>
<feature type="domain" description="F-box" evidence="1">
    <location>
        <begin position="4"/>
        <end position="51"/>
    </location>
</feature>
<gene>
    <name evidence="2" type="ORF">DCAR_0309936</name>
</gene>
<dbReference type="CDD" id="cd22162">
    <property type="entry name" value="F-box_AtSKIP3-like"/>
    <property type="match status" value="1"/>
</dbReference>
<sequence length="278" mass="31597">MGDVSGMNVLLQEMIEEIVSHTSPVDVCGTLSFVSTKFRSAAKSDHVWERFLPADLISRRAKPSKLHFEYNVEDCWAKIDSDTLQAFPTKKDLYLFLSDHPLTIDDGAVYFWLDRPSGSKCFRLSPEKLSIPEPDGTSLLSPNTLYTAYLWFDFTCSNYFSGFGEEEPLETFVGIDGGCESERRIVYIPFMPSQYERRTGILRSRRPDMSVLSGPQYPIKRGEAWYELELGDYFNKDGGGDNRELKMCLSEVKTGDEKGGICLLGIAIRPKNTRYVVW</sequence>